<feature type="region of interest" description="Disordered" evidence="1">
    <location>
        <begin position="24"/>
        <end position="81"/>
    </location>
</feature>
<sequence length="81" mass="8365">MGGVTKSIGKIFSSALSAVGLGEDKAPKIDMPTPTAQQIDTPVEKPELDEEATTESNRKKTQRGGKGSLAVPKSGGRGLNV</sequence>
<dbReference type="InterPro" id="IPR024281">
    <property type="entry name" value="Phage_T7-like_viron_assmbl"/>
</dbReference>
<evidence type="ECO:0000256" key="1">
    <source>
        <dbReference type="SAM" id="MobiDB-lite"/>
    </source>
</evidence>
<keyword evidence="3" id="KW-1185">Reference proteome</keyword>
<organism evidence="2 3">
    <name type="scientific">Providencia phage PSTCR2</name>
    <dbReference type="NCBI Taxonomy" id="2783544"/>
    <lineage>
        <taxon>Viruses</taxon>
        <taxon>Duplodnaviria</taxon>
        <taxon>Heunggongvirae</taxon>
        <taxon>Uroviricota</taxon>
        <taxon>Caudoviricetes</taxon>
        <taxon>Autographivirales</taxon>
        <taxon>Autotranscriptaviridae</taxon>
        <taxon>Studiervirinae</taxon>
        <taxon>Solymavirus</taxon>
        <taxon>Solymavirus PSTCR2</taxon>
    </lineage>
</organism>
<dbReference type="Pfam" id="PF11653">
    <property type="entry name" value="VirionAssem_T7"/>
    <property type="match status" value="1"/>
</dbReference>
<protein>
    <recommendedName>
        <fullName evidence="4">Tail assembly protein</fullName>
    </recommendedName>
</protein>
<reference evidence="2" key="1">
    <citation type="submission" date="2020-10" db="EMBL/GenBank/DDBJ databases">
        <title>Novel bacteriophages targeting Providencia spp. as potential agents for phage therapy.</title>
        <authorList>
            <person name="Rakov C."/>
            <person name="Alkalay-Oren S."/>
            <person name="Coppenhagen-Glazer S."/>
            <person name="Hazan R."/>
        </authorList>
    </citation>
    <scope>NUCLEOTIDE SEQUENCE</scope>
</reference>
<name>A0A873WRM7_9CAUD</name>
<accession>A0A873WRM7</accession>
<evidence type="ECO:0000313" key="2">
    <source>
        <dbReference type="EMBL" id="QPB11918.1"/>
    </source>
</evidence>
<evidence type="ECO:0000313" key="3">
    <source>
        <dbReference type="Proteomes" id="UP000663070"/>
    </source>
</evidence>
<evidence type="ECO:0008006" key="4">
    <source>
        <dbReference type="Google" id="ProtNLM"/>
    </source>
</evidence>
<dbReference type="EMBL" id="MW057854">
    <property type="protein sequence ID" value="QPB11918.1"/>
    <property type="molecule type" value="Genomic_DNA"/>
</dbReference>
<dbReference type="Proteomes" id="UP000663070">
    <property type="component" value="Segment"/>
</dbReference>
<proteinExistence type="predicted"/>